<dbReference type="GO" id="GO:0009245">
    <property type="term" value="P:lipid A biosynthetic process"/>
    <property type="evidence" value="ECO:0007669"/>
    <property type="project" value="TreeGrafter"/>
</dbReference>
<accession>A0A921JIE3</accession>
<keyword evidence="8" id="KW-1003">Cell membrane</keyword>
<evidence type="ECO:0000256" key="8">
    <source>
        <dbReference type="RuleBase" id="RU365103"/>
    </source>
</evidence>
<name>A0A921JIE3_9BACT</name>
<gene>
    <name evidence="10" type="ORF">K8V47_05800</name>
</gene>
<reference evidence="10" key="2">
    <citation type="submission" date="2021-09" db="EMBL/GenBank/DDBJ databases">
        <authorList>
            <person name="Gilroy R."/>
        </authorList>
    </citation>
    <scope>NUCLEOTIDE SEQUENCE</scope>
    <source>
        <strain evidence="10">4100</strain>
    </source>
</reference>
<dbReference type="Gene3D" id="3.40.50.11720">
    <property type="entry name" value="3-Deoxy-D-manno-octulosonic-acid transferase, N-terminal domain"/>
    <property type="match status" value="1"/>
</dbReference>
<dbReference type="AlphaFoldDB" id="A0A921JIE3"/>
<dbReference type="SUPFAM" id="SSF53756">
    <property type="entry name" value="UDP-Glycosyltransferase/glycogen phosphorylase"/>
    <property type="match status" value="1"/>
</dbReference>
<dbReference type="Gene3D" id="3.40.50.2000">
    <property type="entry name" value="Glycogen Phosphorylase B"/>
    <property type="match status" value="1"/>
</dbReference>
<keyword evidence="8" id="KW-0448">Lipopolysaccharide biosynthesis</keyword>
<dbReference type="GO" id="GO:0009244">
    <property type="term" value="P:lipopolysaccharide core region biosynthetic process"/>
    <property type="evidence" value="ECO:0007669"/>
    <property type="project" value="UniProtKB-UniRule"/>
</dbReference>
<keyword evidence="8" id="KW-0472">Membrane</keyword>
<dbReference type="EMBL" id="DYXT01000028">
    <property type="protein sequence ID" value="HJE39253.1"/>
    <property type="molecule type" value="Genomic_DNA"/>
</dbReference>
<protein>
    <recommendedName>
        <fullName evidence="3 8">3-deoxy-D-manno-octulosonic acid transferase</fullName>
        <shortName evidence="8">Kdo transferase</shortName>
        <ecNumber evidence="2 8">2.4.99.12</ecNumber>
    </recommendedName>
    <alternativeName>
        <fullName evidence="5 8">Lipid IV(A) 3-deoxy-D-manno-octulosonic acid transferase</fullName>
    </alternativeName>
</protein>
<proteinExistence type="inferred from homology"/>
<evidence type="ECO:0000256" key="7">
    <source>
        <dbReference type="PIRSR" id="PIRSR639901-1"/>
    </source>
</evidence>
<comment type="function">
    <text evidence="8">Involved in lipopolysaccharide (LPS) biosynthesis. Catalyzes the transfer of 3-deoxy-D-manno-octulosonate (Kdo) residue(s) from CMP-Kdo to lipid IV(A), the tetraacyldisaccharide-1,4'-bisphosphate precursor of lipid A.</text>
</comment>
<sequence>MLEGHKETFARLRKALEGNESPVMWIHAASLGEFEQGRPMIEMVKREHPDWKVVLSFFSPSGYEVRKNFPLADVVVYLPFDTPANARRFVDAVRPSVAVFVKYEFWGNYLSALKRRGIPIYIISAIFRPSQVFFKPWGGTFRRMLRCFTHLYVQDEASRKLLSGIGVTNVTVAGDTRFDRVADVRSSKCKIEWIPRAMEHASMRFIAGSSWPADEEVYADWLNARRDVKFIIAPHEFDDVRLAQLKAHFPGRNVMLLSEWQQAGCPANIEGLIVDSFGHLSSLYRYADVAYIGGGFGTGIHNVNEAAVYGIPVVFGPRHHKFREASGLIKCGGGISVASVKEFDDVMDGFLTDPASLKKAGEAAGRYIHENLGATRRIYDSIFNKKNL</sequence>
<comment type="caution">
    <text evidence="10">The sequence shown here is derived from an EMBL/GenBank/DDBJ whole genome shotgun (WGS) entry which is preliminary data.</text>
</comment>
<dbReference type="PANTHER" id="PTHR42755">
    <property type="entry name" value="3-DEOXY-MANNO-OCTULOSONATE CYTIDYLYLTRANSFERASE"/>
    <property type="match status" value="1"/>
</dbReference>
<evidence type="ECO:0000256" key="5">
    <source>
        <dbReference type="ARBA" id="ARBA00031445"/>
    </source>
</evidence>
<feature type="active site" description="Proton acceptor" evidence="7">
    <location>
        <position position="33"/>
    </location>
</feature>
<evidence type="ECO:0000256" key="2">
    <source>
        <dbReference type="ARBA" id="ARBA00012621"/>
    </source>
</evidence>
<comment type="subcellular location">
    <subcellularLocation>
        <location evidence="8">Cell membrane</location>
    </subcellularLocation>
</comment>
<comment type="similarity">
    <text evidence="8">Belongs to the glycosyltransferase group 1 family.</text>
</comment>
<dbReference type="Pfam" id="PF04413">
    <property type="entry name" value="Glycos_transf_N"/>
    <property type="match status" value="1"/>
</dbReference>
<organism evidence="10 11">
    <name type="scientific">Candidatus Amulumruptor caecigallinarius</name>
    <dbReference type="NCBI Taxonomy" id="2109911"/>
    <lineage>
        <taxon>Bacteria</taxon>
        <taxon>Pseudomonadati</taxon>
        <taxon>Bacteroidota</taxon>
        <taxon>Bacteroidia</taxon>
        <taxon>Bacteroidales</taxon>
        <taxon>Muribaculaceae</taxon>
        <taxon>Candidatus Amulumruptor</taxon>
    </lineage>
</organism>
<comment type="catalytic activity">
    <reaction evidence="6 8">
        <text>lipid IVA (E. coli) + CMP-3-deoxy-beta-D-manno-octulosonate = alpha-Kdo-(2-&gt;6)-lipid IVA (E. coli) + CMP + H(+)</text>
        <dbReference type="Rhea" id="RHEA:28066"/>
        <dbReference type="ChEBI" id="CHEBI:15378"/>
        <dbReference type="ChEBI" id="CHEBI:58603"/>
        <dbReference type="ChEBI" id="CHEBI:60364"/>
        <dbReference type="ChEBI" id="CHEBI:60377"/>
        <dbReference type="ChEBI" id="CHEBI:85987"/>
        <dbReference type="EC" id="2.4.99.12"/>
    </reaction>
</comment>
<dbReference type="InterPro" id="IPR038107">
    <property type="entry name" value="Glycos_transf_N_sf"/>
</dbReference>
<dbReference type="InterPro" id="IPR007507">
    <property type="entry name" value="Glycos_transf_N"/>
</dbReference>
<evidence type="ECO:0000256" key="1">
    <source>
        <dbReference type="ARBA" id="ARBA00004713"/>
    </source>
</evidence>
<dbReference type="Proteomes" id="UP000711407">
    <property type="component" value="Unassembled WGS sequence"/>
</dbReference>
<evidence type="ECO:0000256" key="6">
    <source>
        <dbReference type="ARBA" id="ARBA00049183"/>
    </source>
</evidence>
<reference evidence="10" key="1">
    <citation type="journal article" date="2021" name="PeerJ">
        <title>Extensive microbial diversity within the chicken gut microbiome revealed by metagenomics and culture.</title>
        <authorList>
            <person name="Gilroy R."/>
            <person name="Ravi A."/>
            <person name="Getino M."/>
            <person name="Pursley I."/>
            <person name="Horton D.L."/>
            <person name="Alikhan N.F."/>
            <person name="Baker D."/>
            <person name="Gharbi K."/>
            <person name="Hall N."/>
            <person name="Watson M."/>
            <person name="Adriaenssens E.M."/>
            <person name="Foster-Nyarko E."/>
            <person name="Jarju S."/>
            <person name="Secka A."/>
            <person name="Antonio M."/>
            <person name="Oren A."/>
            <person name="Chaudhuri R.R."/>
            <person name="La Ragione R."/>
            <person name="Hildebrand F."/>
            <person name="Pallen M.J."/>
        </authorList>
    </citation>
    <scope>NUCLEOTIDE SEQUENCE</scope>
    <source>
        <strain evidence="10">4100</strain>
    </source>
</reference>
<dbReference type="InterPro" id="IPR039901">
    <property type="entry name" value="Kdotransferase"/>
</dbReference>
<dbReference type="PANTHER" id="PTHR42755:SF1">
    <property type="entry name" value="3-DEOXY-D-MANNO-OCTULOSONIC ACID TRANSFERASE, MITOCHONDRIAL-RELATED"/>
    <property type="match status" value="1"/>
</dbReference>
<evidence type="ECO:0000259" key="9">
    <source>
        <dbReference type="Pfam" id="PF04413"/>
    </source>
</evidence>
<evidence type="ECO:0000256" key="3">
    <source>
        <dbReference type="ARBA" id="ARBA00019077"/>
    </source>
</evidence>
<evidence type="ECO:0000313" key="11">
    <source>
        <dbReference type="Proteomes" id="UP000711407"/>
    </source>
</evidence>
<comment type="pathway">
    <text evidence="1 8">Bacterial outer membrane biogenesis; LPS core biosynthesis.</text>
</comment>
<evidence type="ECO:0000313" key="10">
    <source>
        <dbReference type="EMBL" id="HJE39253.1"/>
    </source>
</evidence>
<evidence type="ECO:0000256" key="4">
    <source>
        <dbReference type="ARBA" id="ARBA00022679"/>
    </source>
</evidence>
<dbReference type="GO" id="GO:0043842">
    <property type="term" value="F:Kdo transferase activity"/>
    <property type="evidence" value="ECO:0007669"/>
    <property type="project" value="UniProtKB-EC"/>
</dbReference>
<keyword evidence="4 8" id="KW-0808">Transferase</keyword>
<dbReference type="GO" id="GO:0005886">
    <property type="term" value="C:plasma membrane"/>
    <property type="evidence" value="ECO:0007669"/>
    <property type="project" value="UniProtKB-SubCell"/>
</dbReference>
<dbReference type="EC" id="2.4.99.12" evidence="2 8"/>
<feature type="domain" description="3-deoxy-D-manno-octulosonic-acid transferase N-terminal" evidence="9">
    <location>
        <begin position="7"/>
        <end position="179"/>
    </location>
</feature>